<evidence type="ECO:0000313" key="2">
    <source>
        <dbReference type="EMBL" id="RWA13503.1"/>
    </source>
</evidence>
<feature type="compositionally biased region" description="Basic and acidic residues" evidence="1">
    <location>
        <begin position="336"/>
        <end position="348"/>
    </location>
</feature>
<feature type="compositionally biased region" description="Basic and acidic residues" evidence="1">
    <location>
        <begin position="182"/>
        <end position="193"/>
    </location>
</feature>
<feature type="region of interest" description="Disordered" evidence="1">
    <location>
        <begin position="95"/>
        <end position="215"/>
    </location>
</feature>
<evidence type="ECO:0000256" key="1">
    <source>
        <dbReference type="SAM" id="MobiDB-lite"/>
    </source>
</evidence>
<proteinExistence type="predicted"/>
<dbReference type="AlphaFoldDB" id="A0A439DGI1"/>
<feature type="compositionally biased region" description="Low complexity" evidence="1">
    <location>
        <begin position="352"/>
        <end position="367"/>
    </location>
</feature>
<name>A0A439DGI1_9PEZI</name>
<dbReference type="Proteomes" id="UP000286045">
    <property type="component" value="Unassembled WGS sequence"/>
</dbReference>
<feature type="compositionally biased region" description="Polar residues" evidence="1">
    <location>
        <begin position="100"/>
        <end position="119"/>
    </location>
</feature>
<feature type="region of interest" description="Disordered" evidence="1">
    <location>
        <begin position="310"/>
        <end position="367"/>
    </location>
</feature>
<feature type="region of interest" description="Disordered" evidence="1">
    <location>
        <begin position="385"/>
        <end position="412"/>
    </location>
</feature>
<accession>A0A439DGI1</accession>
<protein>
    <submittedName>
        <fullName evidence="2">Uncharacterized protein</fullName>
    </submittedName>
</protein>
<gene>
    <name evidence="2" type="ORF">EKO27_g1578</name>
</gene>
<comment type="caution">
    <text evidence="2">The sequence shown here is derived from an EMBL/GenBank/DDBJ whole genome shotgun (WGS) entry which is preliminary data.</text>
</comment>
<reference evidence="2 3" key="1">
    <citation type="submission" date="2018-12" db="EMBL/GenBank/DDBJ databases">
        <title>Draft genome sequence of Xylaria grammica IHI A82.</title>
        <authorList>
            <person name="Buettner E."/>
            <person name="Kellner H."/>
        </authorList>
    </citation>
    <scope>NUCLEOTIDE SEQUENCE [LARGE SCALE GENOMIC DNA]</scope>
    <source>
        <strain evidence="2 3">IHI A82</strain>
    </source>
</reference>
<sequence length="412" mass="46026">MEADSVEGLGDVVVADINTLVARRLREEHLYHFICTRDEVLRLERSDDSETIRLLRRQSLHLLEKTWSSVLQALRSELPKTLDELFRKLQPEFQIGRGSPSLSRDNTPVNLPSTSTSTRAPRPLATHTPEPIPAHVSDASATNSPIAHNRDRSPAPTPDTTVFTKTEETSTGIDASVPVADAADKPSEKRALTPEETTASPKKKARRTHQTPGSSGYKIIKKSILRCEVQEEECIFSYGDYPGFYVLRCNLMKCRKALGQDEGTVFKSHPFRDGLALKHFGEDWHDIDSEPEIFRRFAIRIMDAFSERNVDKKDSQISDGGLSGSAGFSTRSSPKMPEDKGKKPERPYNLHSPRAPTAEASTSASASNINETFKESFYRAGSLYSVPEANPFDDDDAIKMPVPERKRKPYPE</sequence>
<keyword evidence="3" id="KW-1185">Reference proteome</keyword>
<organism evidence="2 3">
    <name type="scientific">Xylaria grammica</name>
    <dbReference type="NCBI Taxonomy" id="363999"/>
    <lineage>
        <taxon>Eukaryota</taxon>
        <taxon>Fungi</taxon>
        <taxon>Dikarya</taxon>
        <taxon>Ascomycota</taxon>
        <taxon>Pezizomycotina</taxon>
        <taxon>Sordariomycetes</taxon>
        <taxon>Xylariomycetidae</taxon>
        <taxon>Xylariales</taxon>
        <taxon>Xylariaceae</taxon>
        <taxon>Xylaria</taxon>
    </lineage>
</organism>
<evidence type="ECO:0000313" key="3">
    <source>
        <dbReference type="Proteomes" id="UP000286045"/>
    </source>
</evidence>
<dbReference type="EMBL" id="RYZI01000025">
    <property type="protein sequence ID" value="RWA13503.1"/>
    <property type="molecule type" value="Genomic_DNA"/>
</dbReference>